<evidence type="ECO:0000313" key="3">
    <source>
        <dbReference type="Proteomes" id="UP000016887"/>
    </source>
</evidence>
<accession>U3TEX0</accession>
<dbReference type="PANTHER" id="PTHR40517">
    <property type="entry name" value="METAL-DEPENDENT PHOSPHOHYDROLASE, HD SUPERFAMILY-RELATED"/>
    <property type="match status" value="1"/>
</dbReference>
<evidence type="ECO:0000313" key="2">
    <source>
        <dbReference type="EMBL" id="BAN90513.1"/>
    </source>
</evidence>
<dbReference type="PATRIC" id="fig|1198449.6.peg.1054"/>
<dbReference type="EMBL" id="AP012489">
    <property type="protein sequence ID" value="BAN90513.1"/>
    <property type="molecule type" value="Genomic_DNA"/>
</dbReference>
<dbReference type="CDD" id="cd00077">
    <property type="entry name" value="HDc"/>
    <property type="match status" value="1"/>
</dbReference>
<dbReference type="Proteomes" id="UP000016887">
    <property type="component" value="Chromosome"/>
</dbReference>
<evidence type="ECO:0000259" key="1">
    <source>
        <dbReference type="SMART" id="SM00471"/>
    </source>
</evidence>
<protein>
    <submittedName>
        <fullName evidence="2">Uncharacterized conserved protein</fullName>
    </submittedName>
</protein>
<dbReference type="PANTHER" id="PTHR40517:SF1">
    <property type="entry name" value="METAL-DEPENDENT PHOSPHOHYDROLASE, HD SUPERFAMILY-RELATED"/>
    <property type="match status" value="1"/>
</dbReference>
<dbReference type="Gene3D" id="1.10.3210.10">
    <property type="entry name" value="Hypothetical protein af1432"/>
    <property type="match status" value="1"/>
</dbReference>
<reference evidence="2 3" key="1">
    <citation type="journal article" date="2013" name="Appl. Environ. Microbiol.">
        <title>Variation of the Virus-Related Elements within Syntenic Genomes of the Hyperthermophilic Archaeon Aeropyrum.</title>
        <authorList>
            <person name="Daifuku T."/>
            <person name="Yoshida T."/>
            <person name="Kitamura T."/>
            <person name="Kawaichi S."/>
            <person name="Inoue T."/>
            <person name="Nomura K."/>
            <person name="Yoshida Y."/>
            <person name="Kuno S."/>
            <person name="Sako Y."/>
        </authorList>
    </citation>
    <scope>NUCLEOTIDE SEQUENCE [LARGE SCALE GENOMIC DNA]</scope>
    <source>
        <strain evidence="2 3">SY1</strain>
    </source>
</reference>
<dbReference type="Pfam" id="PF01966">
    <property type="entry name" value="HD"/>
    <property type="match status" value="1"/>
</dbReference>
<dbReference type="InterPro" id="IPR006674">
    <property type="entry name" value="HD_domain"/>
</dbReference>
<dbReference type="SMART" id="SM00471">
    <property type="entry name" value="HDc"/>
    <property type="match status" value="1"/>
</dbReference>
<sequence length="268" mass="29842">MSVQVTPTLVREKVRESEVLSEIYSLIEEDQEVQALLRMSNVMAVGRLLYNDHGPVHARIIAGSALEIFDRLLESGVTPSTLSEGTLESVDEAKAVVLLAAFLHDIGNSVHRDNHELIGAIMSERIIDRIVSRVFPDWSTRKKVFFKSEVMHAIYATAPNVRALTVEAGAVKVADATDMAEGRARIPYLKGKLDMHSLSAISIKQVLISKGSMRPVRIEVKMLSYAGFFQVERVLLPKIETSVIREYVEIAPYIIGKEGEEPLQLMFP</sequence>
<dbReference type="SUPFAM" id="SSF109604">
    <property type="entry name" value="HD-domain/PDEase-like"/>
    <property type="match status" value="1"/>
</dbReference>
<dbReference type="GeneID" id="17111111"/>
<name>U3TEX0_9CREN</name>
<feature type="domain" description="HD/PDEase" evidence="1">
    <location>
        <begin position="50"/>
        <end position="189"/>
    </location>
</feature>
<dbReference type="RefSeq" id="WP_022541785.1">
    <property type="nucleotide sequence ID" value="NC_022521.1"/>
</dbReference>
<organism evidence="2 3">
    <name type="scientific">Aeropyrum camini SY1 = JCM 12091</name>
    <dbReference type="NCBI Taxonomy" id="1198449"/>
    <lineage>
        <taxon>Archaea</taxon>
        <taxon>Thermoproteota</taxon>
        <taxon>Thermoprotei</taxon>
        <taxon>Desulfurococcales</taxon>
        <taxon>Desulfurococcaceae</taxon>
        <taxon>Aeropyrum</taxon>
    </lineage>
</organism>
<proteinExistence type="predicted"/>
<dbReference type="InterPro" id="IPR039967">
    <property type="entry name" value="MJ1020-like"/>
</dbReference>
<dbReference type="KEGG" id="acj:ACAM_1044"/>
<dbReference type="AlphaFoldDB" id="U3TEX0"/>
<gene>
    <name evidence="2" type="ORF">ACAM_1044</name>
</gene>
<dbReference type="InterPro" id="IPR003607">
    <property type="entry name" value="HD/PDEase_dom"/>
</dbReference>
<dbReference type="eggNOG" id="arCOG04230">
    <property type="taxonomic scope" value="Archaea"/>
</dbReference>
<dbReference type="STRING" id="1198449.ACAM_1044"/>
<keyword evidence="3" id="KW-1185">Reference proteome</keyword>